<dbReference type="GO" id="GO:0016829">
    <property type="term" value="F:lyase activity"/>
    <property type="evidence" value="ECO:0007669"/>
    <property type="project" value="UniProtKB-KW"/>
</dbReference>
<comment type="PTM">
    <text evidence="7">Binds 1 heme group per subunit.</text>
</comment>
<dbReference type="InterPro" id="IPR015984">
    <property type="entry name" value="Cyt_c_prime_subgr"/>
</dbReference>
<dbReference type="SUPFAM" id="SSF47175">
    <property type="entry name" value="Cytochromes"/>
    <property type="match status" value="1"/>
</dbReference>
<keyword evidence="5 6" id="KW-0408">Iron</keyword>
<dbReference type="Proteomes" id="UP000238308">
    <property type="component" value="Unassembled WGS sequence"/>
</dbReference>
<feature type="chain" id="PRO_5015652891" evidence="8">
    <location>
        <begin position="25"/>
        <end position="151"/>
    </location>
</feature>
<evidence type="ECO:0000256" key="5">
    <source>
        <dbReference type="ARBA" id="ARBA00023004"/>
    </source>
</evidence>
<dbReference type="GO" id="GO:0009055">
    <property type="term" value="F:electron transfer activity"/>
    <property type="evidence" value="ECO:0007669"/>
    <property type="project" value="InterPro"/>
</dbReference>
<dbReference type="PROSITE" id="PS51257">
    <property type="entry name" value="PROKAR_LIPOPROTEIN"/>
    <property type="match status" value="1"/>
</dbReference>
<reference evidence="9 10" key="1">
    <citation type="submission" date="2018-03" db="EMBL/GenBank/DDBJ databases">
        <title>Genomic Encyclopedia of Type Strains, Phase III (KMG-III): the genomes of soil and plant-associated and newly described type strains.</title>
        <authorList>
            <person name="Whitman W."/>
        </authorList>
    </citation>
    <scope>NUCLEOTIDE SEQUENCE [LARGE SCALE GENOMIC DNA]</scope>
    <source>
        <strain evidence="9 10">MWH-P2sevCIIIb</strain>
    </source>
</reference>
<evidence type="ECO:0000256" key="6">
    <source>
        <dbReference type="PIRSR" id="PIRSR000027-1"/>
    </source>
</evidence>
<proteinExistence type="predicted"/>
<dbReference type="OrthoDB" id="5520910at2"/>
<evidence type="ECO:0000313" key="10">
    <source>
        <dbReference type="Proteomes" id="UP000238308"/>
    </source>
</evidence>
<evidence type="ECO:0000256" key="3">
    <source>
        <dbReference type="ARBA" id="ARBA00022723"/>
    </source>
</evidence>
<feature type="binding site" description="covalent" evidence="7">
    <location>
        <position position="143"/>
    </location>
    <ligand>
        <name>heme c</name>
        <dbReference type="ChEBI" id="CHEBI:61717"/>
    </ligand>
</feature>
<dbReference type="RefSeq" id="WP_106226217.1">
    <property type="nucleotide sequence ID" value="NZ_PVTV01000004.1"/>
</dbReference>
<dbReference type="GO" id="GO:0042597">
    <property type="term" value="C:periplasmic space"/>
    <property type="evidence" value="ECO:0007669"/>
    <property type="project" value="InterPro"/>
</dbReference>
<dbReference type="InterPro" id="IPR002321">
    <property type="entry name" value="Cyt_c_II"/>
</dbReference>
<accession>A0A2T0XNF9</accession>
<keyword evidence="4" id="KW-0249">Electron transport</keyword>
<feature type="binding site" description="covalent" evidence="7">
    <location>
        <position position="140"/>
    </location>
    <ligand>
        <name>heme c</name>
        <dbReference type="ChEBI" id="CHEBI:61717"/>
    </ligand>
</feature>
<evidence type="ECO:0000256" key="7">
    <source>
        <dbReference type="PIRSR" id="PIRSR000027-2"/>
    </source>
</evidence>
<dbReference type="Gene3D" id="1.20.120.10">
    <property type="entry name" value="Cytochrome c/b562"/>
    <property type="match status" value="1"/>
</dbReference>
<protein>
    <submittedName>
        <fullName evidence="9">Adenylosuccinate lyase</fullName>
    </submittedName>
</protein>
<dbReference type="InterPro" id="IPR012127">
    <property type="entry name" value="Cyt_c_prime"/>
</dbReference>
<keyword evidence="8" id="KW-0732">Signal</keyword>
<comment type="caution">
    <text evidence="9">The sequence shown here is derived from an EMBL/GenBank/DDBJ whole genome shotgun (WGS) entry which is preliminary data.</text>
</comment>
<dbReference type="EMBL" id="PVTV01000004">
    <property type="protein sequence ID" value="PRZ00463.1"/>
    <property type="molecule type" value="Genomic_DNA"/>
</dbReference>
<keyword evidence="2 7" id="KW-0349">Heme</keyword>
<organism evidence="9 10">
    <name type="scientific">Jezberella montanilacus</name>
    <dbReference type="NCBI Taxonomy" id="323426"/>
    <lineage>
        <taxon>Bacteria</taxon>
        <taxon>Pseudomonadati</taxon>
        <taxon>Pseudomonadota</taxon>
        <taxon>Betaproteobacteria</taxon>
        <taxon>Burkholderiales</taxon>
        <taxon>Alcaligenaceae</taxon>
        <taxon>Jezberella</taxon>
    </lineage>
</organism>
<keyword evidence="1" id="KW-0813">Transport</keyword>
<evidence type="ECO:0000313" key="9">
    <source>
        <dbReference type="EMBL" id="PRZ00463.1"/>
    </source>
</evidence>
<keyword evidence="9" id="KW-0456">Lyase</keyword>
<evidence type="ECO:0000256" key="2">
    <source>
        <dbReference type="ARBA" id="ARBA00022617"/>
    </source>
</evidence>
<dbReference type="PROSITE" id="PS51009">
    <property type="entry name" value="CYTCII"/>
    <property type="match status" value="1"/>
</dbReference>
<feature type="binding site" description="axial binding residue" evidence="6">
    <location>
        <position position="144"/>
    </location>
    <ligand>
        <name>heme c</name>
        <dbReference type="ChEBI" id="CHEBI:61717"/>
    </ligand>
    <ligandPart>
        <name>Fe</name>
        <dbReference type="ChEBI" id="CHEBI:18248"/>
    </ligandPart>
</feature>
<dbReference type="GO" id="GO:0005506">
    <property type="term" value="F:iron ion binding"/>
    <property type="evidence" value="ECO:0007669"/>
    <property type="project" value="InterPro"/>
</dbReference>
<feature type="signal peptide" evidence="8">
    <location>
        <begin position="1"/>
        <end position="24"/>
    </location>
</feature>
<evidence type="ECO:0000256" key="4">
    <source>
        <dbReference type="ARBA" id="ARBA00022982"/>
    </source>
</evidence>
<dbReference type="GO" id="GO:0022900">
    <property type="term" value="P:electron transport chain"/>
    <property type="evidence" value="ECO:0007669"/>
    <property type="project" value="InterPro"/>
</dbReference>
<dbReference type="InterPro" id="IPR010980">
    <property type="entry name" value="Cyt_c/b562"/>
</dbReference>
<dbReference type="GO" id="GO:0020037">
    <property type="term" value="F:heme binding"/>
    <property type="evidence" value="ECO:0007669"/>
    <property type="project" value="InterPro"/>
</dbReference>
<keyword evidence="3 6" id="KW-0479">Metal-binding</keyword>
<dbReference type="PIRSF" id="PIRSF000027">
    <property type="entry name" value="Cytc_c_prime"/>
    <property type="match status" value="1"/>
</dbReference>
<evidence type="ECO:0000256" key="8">
    <source>
        <dbReference type="SAM" id="SignalP"/>
    </source>
</evidence>
<sequence length="151" mass="16402">MKKTSIYAVMFTLLACIWAGSASAQFTKPKQAEEYREAVMTLISSHFGRMGPVMKGQKPYDKAEIQANVAILSTLAALPWQAFPEGTQSEYALADIWKDPAGFKAAQEKFTSAVAKLSAAADTGDLEQIKKSYGAVGASCKSCHDVYHEKK</sequence>
<evidence type="ECO:0000256" key="1">
    <source>
        <dbReference type="ARBA" id="ARBA00022448"/>
    </source>
</evidence>
<dbReference type="Pfam" id="PF01322">
    <property type="entry name" value="Cytochrom_C_2"/>
    <property type="match status" value="1"/>
</dbReference>
<keyword evidence="10" id="KW-1185">Reference proteome</keyword>
<name>A0A2T0XNF9_9BURK</name>
<dbReference type="AlphaFoldDB" id="A0A2T0XNF9"/>
<gene>
    <name evidence="9" type="ORF">BCM14_0283</name>
</gene>
<dbReference type="PRINTS" id="PR00608">
    <property type="entry name" value="CYTCHROMECII"/>
</dbReference>